<gene>
    <name evidence="1" type="ORF">V6N12_022435</name>
</gene>
<accession>A0ABR2FUP2</accession>
<name>A0ABR2FUP2_9ROSI</name>
<sequence>MTSRAAYPKILRQKFEVITVTYVFQMTGSPCHSSVECIAIMPEELFMLHPIHAWPENRVSGREVPSFLRTQKVAEEGVESFSCEKCKS</sequence>
<dbReference type="Proteomes" id="UP001472677">
    <property type="component" value="Unassembled WGS sequence"/>
</dbReference>
<comment type="caution">
    <text evidence="1">The sequence shown here is derived from an EMBL/GenBank/DDBJ whole genome shotgun (WGS) entry which is preliminary data.</text>
</comment>
<dbReference type="EMBL" id="JBBPBM010000004">
    <property type="protein sequence ID" value="KAK8587974.1"/>
    <property type="molecule type" value="Genomic_DNA"/>
</dbReference>
<proteinExistence type="predicted"/>
<reference evidence="1 2" key="1">
    <citation type="journal article" date="2024" name="G3 (Bethesda)">
        <title>Genome assembly of Hibiscus sabdariffa L. provides insights into metabolisms of medicinal natural products.</title>
        <authorList>
            <person name="Kim T."/>
        </authorList>
    </citation>
    <scope>NUCLEOTIDE SEQUENCE [LARGE SCALE GENOMIC DNA]</scope>
    <source>
        <strain evidence="1">TK-2024</strain>
        <tissue evidence="1">Old leaves</tissue>
    </source>
</reference>
<evidence type="ECO:0000313" key="1">
    <source>
        <dbReference type="EMBL" id="KAK8587974.1"/>
    </source>
</evidence>
<protein>
    <submittedName>
        <fullName evidence="1">Uncharacterized protein</fullName>
    </submittedName>
</protein>
<keyword evidence="2" id="KW-1185">Reference proteome</keyword>
<organism evidence="1 2">
    <name type="scientific">Hibiscus sabdariffa</name>
    <name type="common">roselle</name>
    <dbReference type="NCBI Taxonomy" id="183260"/>
    <lineage>
        <taxon>Eukaryota</taxon>
        <taxon>Viridiplantae</taxon>
        <taxon>Streptophyta</taxon>
        <taxon>Embryophyta</taxon>
        <taxon>Tracheophyta</taxon>
        <taxon>Spermatophyta</taxon>
        <taxon>Magnoliopsida</taxon>
        <taxon>eudicotyledons</taxon>
        <taxon>Gunneridae</taxon>
        <taxon>Pentapetalae</taxon>
        <taxon>rosids</taxon>
        <taxon>malvids</taxon>
        <taxon>Malvales</taxon>
        <taxon>Malvaceae</taxon>
        <taxon>Malvoideae</taxon>
        <taxon>Hibiscus</taxon>
    </lineage>
</organism>
<evidence type="ECO:0000313" key="2">
    <source>
        <dbReference type="Proteomes" id="UP001472677"/>
    </source>
</evidence>